<gene>
    <name evidence="6" type="ORF">Tco025E_03468</name>
</gene>
<dbReference type="InterPro" id="IPR017911">
    <property type="entry name" value="MacB-like_ATP-bd"/>
</dbReference>
<dbReference type="InterPro" id="IPR003439">
    <property type="entry name" value="ABC_transporter-like_ATP-bd"/>
</dbReference>
<accession>A0A3R7PL80</accession>
<dbReference type="PROSITE" id="PS00211">
    <property type="entry name" value="ABC_TRANSPORTER_1"/>
    <property type="match status" value="1"/>
</dbReference>
<reference evidence="6 7" key="1">
    <citation type="journal article" date="2018" name="BMC Genomics">
        <title>Genomic comparison of Trypanosoma conorhini and Trypanosoma rangeli to Trypanosoma cruzi strains of high and low virulence.</title>
        <authorList>
            <person name="Bradwell K.R."/>
            <person name="Koparde V.N."/>
            <person name="Matveyev A.V."/>
            <person name="Serrano M.G."/>
            <person name="Alves J.M."/>
            <person name="Parikh H."/>
            <person name="Huang B."/>
            <person name="Lee V."/>
            <person name="Espinosa-Alvarez O."/>
            <person name="Ortiz P.A."/>
            <person name="Costa-Martins A.G."/>
            <person name="Teixeira M.M."/>
            <person name="Buck G.A."/>
        </authorList>
    </citation>
    <scope>NUCLEOTIDE SEQUENCE [LARGE SCALE GENOMIC DNA]</scope>
    <source>
        <strain evidence="6 7">025E</strain>
    </source>
</reference>
<dbReference type="Pfam" id="PF00005">
    <property type="entry name" value="ABC_tran"/>
    <property type="match status" value="1"/>
</dbReference>
<comment type="caution">
    <text evidence="6">The sequence shown here is derived from an EMBL/GenBank/DDBJ whole genome shotgun (WGS) entry which is preliminary data.</text>
</comment>
<dbReference type="Gene3D" id="3.40.50.300">
    <property type="entry name" value="P-loop containing nucleotide triphosphate hydrolases"/>
    <property type="match status" value="1"/>
</dbReference>
<dbReference type="GeneID" id="40317079"/>
<dbReference type="Proteomes" id="UP000284403">
    <property type="component" value="Unassembled WGS sequence"/>
</dbReference>
<evidence type="ECO:0000259" key="5">
    <source>
        <dbReference type="PROSITE" id="PS50893"/>
    </source>
</evidence>
<dbReference type="RefSeq" id="XP_029229601.1">
    <property type="nucleotide sequence ID" value="XM_029370386.1"/>
</dbReference>
<name>A0A3R7PL80_9TRYP</name>
<keyword evidence="3" id="KW-0067">ATP-binding</keyword>
<dbReference type="SUPFAM" id="SSF52540">
    <property type="entry name" value="P-loop containing nucleoside triphosphate hydrolases"/>
    <property type="match status" value="1"/>
</dbReference>
<dbReference type="PANTHER" id="PTHR24220">
    <property type="entry name" value="IMPORT ATP-BINDING PROTEIN"/>
    <property type="match status" value="1"/>
</dbReference>
<evidence type="ECO:0000256" key="2">
    <source>
        <dbReference type="ARBA" id="ARBA00022741"/>
    </source>
</evidence>
<evidence type="ECO:0000313" key="7">
    <source>
        <dbReference type="Proteomes" id="UP000284403"/>
    </source>
</evidence>
<dbReference type="CDD" id="cd03255">
    <property type="entry name" value="ABC_MJ0796_LolCDE_FtsE"/>
    <property type="match status" value="1"/>
</dbReference>
<evidence type="ECO:0000256" key="3">
    <source>
        <dbReference type="ARBA" id="ARBA00022840"/>
    </source>
</evidence>
<dbReference type="EMBL" id="MKKU01000152">
    <property type="protein sequence ID" value="RNF21627.1"/>
    <property type="molecule type" value="Genomic_DNA"/>
</dbReference>
<dbReference type="SMART" id="SM00382">
    <property type="entry name" value="AAA"/>
    <property type="match status" value="1"/>
</dbReference>
<dbReference type="InterPro" id="IPR017871">
    <property type="entry name" value="ABC_transporter-like_CS"/>
</dbReference>
<protein>
    <submittedName>
        <fullName evidence="6">ABC transporter</fullName>
        <ecNumber evidence="6">3.6.1.3</ecNumber>
    </submittedName>
</protein>
<keyword evidence="6" id="KW-0378">Hydrolase</keyword>
<dbReference type="InterPro" id="IPR027417">
    <property type="entry name" value="P-loop_NTPase"/>
</dbReference>
<dbReference type="AlphaFoldDB" id="A0A3R7PL80"/>
<keyword evidence="2" id="KW-0547">Nucleotide-binding</keyword>
<dbReference type="GO" id="GO:0022857">
    <property type="term" value="F:transmembrane transporter activity"/>
    <property type="evidence" value="ECO:0007669"/>
    <property type="project" value="TreeGrafter"/>
</dbReference>
<organism evidence="6 7">
    <name type="scientific">Trypanosoma conorhini</name>
    <dbReference type="NCBI Taxonomy" id="83891"/>
    <lineage>
        <taxon>Eukaryota</taxon>
        <taxon>Discoba</taxon>
        <taxon>Euglenozoa</taxon>
        <taxon>Kinetoplastea</taxon>
        <taxon>Metakinetoplastina</taxon>
        <taxon>Trypanosomatida</taxon>
        <taxon>Trypanosomatidae</taxon>
        <taxon>Trypanosoma</taxon>
    </lineage>
</organism>
<dbReference type="GO" id="GO:0016887">
    <property type="term" value="F:ATP hydrolysis activity"/>
    <property type="evidence" value="ECO:0007669"/>
    <property type="project" value="InterPro"/>
</dbReference>
<keyword evidence="7" id="KW-1185">Reference proteome</keyword>
<dbReference type="InterPro" id="IPR015854">
    <property type="entry name" value="ABC_transpr_LolD-like"/>
</dbReference>
<feature type="region of interest" description="Disordered" evidence="4">
    <location>
        <begin position="1"/>
        <end position="24"/>
    </location>
</feature>
<evidence type="ECO:0000256" key="1">
    <source>
        <dbReference type="ARBA" id="ARBA00022448"/>
    </source>
</evidence>
<feature type="domain" description="ABC transporter" evidence="5">
    <location>
        <begin position="48"/>
        <end position="301"/>
    </location>
</feature>
<dbReference type="PROSITE" id="PS50893">
    <property type="entry name" value="ABC_TRANSPORTER_2"/>
    <property type="match status" value="1"/>
</dbReference>
<evidence type="ECO:0000256" key="4">
    <source>
        <dbReference type="SAM" id="MobiDB-lite"/>
    </source>
</evidence>
<dbReference type="OrthoDB" id="6500128at2759"/>
<dbReference type="GO" id="GO:0005886">
    <property type="term" value="C:plasma membrane"/>
    <property type="evidence" value="ECO:0007669"/>
    <property type="project" value="TreeGrafter"/>
</dbReference>
<evidence type="ECO:0000313" key="6">
    <source>
        <dbReference type="EMBL" id="RNF21627.1"/>
    </source>
</evidence>
<sequence>MNDGAGWRTPIFNEEGPTDEGRGQRAAANVLVPQMSHSPEEDENAVVLRLRKLEKSYPIEGTDDRVVALRDVNLCEGCGRDGFGPIRRGEFVMIRGPSGGGKTTLLSIIGTIDLPTSGTVELMGTVVNSSTPDSVLADFRLRKIGFVFQTFNLISTMTALENVELPMTLRGVLSRRERRLRASRLLTLVGLRNRLHHLPSELSGGEQQRVTIARSLANNPQLLLLDEPTGDLDTLNTIQVMDLLLRLNRMTKTTCIMVTHNSDVECYADRILYVADSRFVKEVRNSCPQRLVYDAYVKSLERRENQMTTVLTSEEDVLEISDLGETA</sequence>
<dbReference type="InterPro" id="IPR003593">
    <property type="entry name" value="AAA+_ATPase"/>
</dbReference>
<proteinExistence type="predicted"/>
<keyword evidence="1" id="KW-0813">Transport</keyword>
<dbReference type="PANTHER" id="PTHR24220:SF86">
    <property type="entry name" value="ABC TRANSPORTER ABCH.1"/>
    <property type="match status" value="1"/>
</dbReference>
<dbReference type="GO" id="GO:0005524">
    <property type="term" value="F:ATP binding"/>
    <property type="evidence" value="ECO:0007669"/>
    <property type="project" value="UniProtKB-KW"/>
</dbReference>
<dbReference type="EC" id="3.6.1.3" evidence="6"/>